<reference evidence="2" key="2">
    <citation type="journal article" date="2020" name="Nat. Commun.">
        <title>Large-scale genome sequencing of mycorrhizal fungi provides insights into the early evolution of symbiotic traits.</title>
        <authorList>
            <person name="Miyauchi S."/>
            <person name="Kiss E."/>
            <person name="Kuo A."/>
            <person name="Drula E."/>
            <person name="Kohler A."/>
            <person name="Sanchez-Garcia M."/>
            <person name="Morin E."/>
            <person name="Andreopoulos B."/>
            <person name="Barry K.W."/>
            <person name="Bonito G."/>
            <person name="Buee M."/>
            <person name="Carver A."/>
            <person name="Chen C."/>
            <person name="Cichocki N."/>
            <person name="Clum A."/>
            <person name="Culley D."/>
            <person name="Crous P.W."/>
            <person name="Fauchery L."/>
            <person name="Girlanda M."/>
            <person name="Hayes R.D."/>
            <person name="Keri Z."/>
            <person name="LaButti K."/>
            <person name="Lipzen A."/>
            <person name="Lombard V."/>
            <person name="Magnuson J."/>
            <person name="Maillard F."/>
            <person name="Murat C."/>
            <person name="Nolan M."/>
            <person name="Ohm R.A."/>
            <person name="Pangilinan J."/>
            <person name="Pereira M.F."/>
            <person name="Perotto S."/>
            <person name="Peter M."/>
            <person name="Pfister S."/>
            <person name="Riley R."/>
            <person name="Sitrit Y."/>
            <person name="Stielow J.B."/>
            <person name="Szollosi G."/>
            <person name="Zifcakova L."/>
            <person name="Stursova M."/>
            <person name="Spatafora J.W."/>
            <person name="Tedersoo L."/>
            <person name="Vaario L.M."/>
            <person name="Yamada A."/>
            <person name="Yan M."/>
            <person name="Wang P."/>
            <person name="Xu J."/>
            <person name="Bruns T."/>
            <person name="Baldrian P."/>
            <person name="Vilgalys R."/>
            <person name="Dunand C."/>
            <person name="Henrissat B."/>
            <person name="Grigoriev I.V."/>
            <person name="Hibbett D."/>
            <person name="Nagy L.G."/>
            <person name="Martin F.M."/>
        </authorList>
    </citation>
    <scope>NUCLEOTIDE SEQUENCE</scope>
    <source>
        <strain evidence="2">BED1</strain>
    </source>
</reference>
<proteinExistence type="predicted"/>
<evidence type="ECO:0000256" key="1">
    <source>
        <dbReference type="SAM" id="MobiDB-lite"/>
    </source>
</evidence>
<comment type="caution">
    <text evidence="2">The sequence shown here is derived from an EMBL/GenBank/DDBJ whole genome shotgun (WGS) entry which is preliminary data.</text>
</comment>
<name>A0AAD4GEC3_BOLED</name>
<dbReference type="EMBL" id="WHUW01000013">
    <property type="protein sequence ID" value="KAF8440079.1"/>
    <property type="molecule type" value="Genomic_DNA"/>
</dbReference>
<gene>
    <name evidence="2" type="ORF">L210DRAFT_3541609</name>
</gene>
<protein>
    <submittedName>
        <fullName evidence="2">Uncharacterized protein</fullName>
    </submittedName>
</protein>
<evidence type="ECO:0000313" key="2">
    <source>
        <dbReference type="EMBL" id="KAF8440079.1"/>
    </source>
</evidence>
<dbReference type="Proteomes" id="UP001194468">
    <property type="component" value="Unassembled WGS sequence"/>
</dbReference>
<keyword evidence="3" id="KW-1185">Reference proteome</keyword>
<evidence type="ECO:0000313" key="3">
    <source>
        <dbReference type="Proteomes" id="UP001194468"/>
    </source>
</evidence>
<organism evidence="2 3">
    <name type="scientific">Boletus edulis BED1</name>
    <dbReference type="NCBI Taxonomy" id="1328754"/>
    <lineage>
        <taxon>Eukaryota</taxon>
        <taxon>Fungi</taxon>
        <taxon>Dikarya</taxon>
        <taxon>Basidiomycota</taxon>
        <taxon>Agaricomycotina</taxon>
        <taxon>Agaricomycetes</taxon>
        <taxon>Agaricomycetidae</taxon>
        <taxon>Boletales</taxon>
        <taxon>Boletineae</taxon>
        <taxon>Boletaceae</taxon>
        <taxon>Boletoideae</taxon>
        <taxon>Boletus</taxon>
    </lineage>
</organism>
<reference evidence="2" key="1">
    <citation type="submission" date="2019-10" db="EMBL/GenBank/DDBJ databases">
        <authorList>
            <consortium name="DOE Joint Genome Institute"/>
            <person name="Kuo A."/>
            <person name="Miyauchi S."/>
            <person name="Kiss E."/>
            <person name="Drula E."/>
            <person name="Kohler A."/>
            <person name="Sanchez-Garcia M."/>
            <person name="Andreopoulos B."/>
            <person name="Barry K.W."/>
            <person name="Bonito G."/>
            <person name="Buee M."/>
            <person name="Carver A."/>
            <person name="Chen C."/>
            <person name="Cichocki N."/>
            <person name="Clum A."/>
            <person name="Culley D."/>
            <person name="Crous P.W."/>
            <person name="Fauchery L."/>
            <person name="Girlanda M."/>
            <person name="Hayes R."/>
            <person name="Keri Z."/>
            <person name="LaButti K."/>
            <person name="Lipzen A."/>
            <person name="Lombard V."/>
            <person name="Magnuson J."/>
            <person name="Maillard F."/>
            <person name="Morin E."/>
            <person name="Murat C."/>
            <person name="Nolan M."/>
            <person name="Ohm R."/>
            <person name="Pangilinan J."/>
            <person name="Pereira M."/>
            <person name="Perotto S."/>
            <person name="Peter M."/>
            <person name="Riley R."/>
            <person name="Sitrit Y."/>
            <person name="Stielow B."/>
            <person name="Szollosi G."/>
            <person name="Zifcakova L."/>
            <person name="Stursova M."/>
            <person name="Spatafora J.W."/>
            <person name="Tedersoo L."/>
            <person name="Vaario L.-M."/>
            <person name="Yamada A."/>
            <person name="Yan M."/>
            <person name="Wang P."/>
            <person name="Xu J."/>
            <person name="Bruns T."/>
            <person name="Baldrian P."/>
            <person name="Vilgalys R."/>
            <person name="Henrissat B."/>
            <person name="Grigoriev I.V."/>
            <person name="Hibbett D."/>
            <person name="Nagy L.G."/>
            <person name="Martin F.M."/>
        </authorList>
    </citation>
    <scope>NUCLEOTIDE SEQUENCE</scope>
    <source>
        <strain evidence="2">BED1</strain>
    </source>
</reference>
<sequence>MLVPEREIVQELREIYVKKKCITKDLAKLFVKKSYRYYVLSPTLKEPICRWPDVDEDNHKTLFPPFANLGYLESHIHPQFVIFNTGQKLQDIKWRDFSAIDAFKVLDGIQLLHNAWTEVDVPADYRNLIGISKRASSKTRRSQECDTLSGQRAIRPFRPTEEDDSSSITDDTVVEDDSDWIEYIHKWQKESDSAAGKWESGELNGSYDEQLAAYIEEHARTPPSPGIWNSWKPTWGSPLRDPKIYDRPRFSSNDWAVFKNDVYLIRSEYPQDE</sequence>
<dbReference type="AlphaFoldDB" id="A0AAD4GEC3"/>
<feature type="region of interest" description="Disordered" evidence="1">
    <location>
        <begin position="140"/>
        <end position="171"/>
    </location>
</feature>
<accession>A0AAD4GEC3</accession>